<evidence type="ECO:0000313" key="3">
    <source>
        <dbReference type="Proteomes" id="UP000237271"/>
    </source>
</evidence>
<gene>
    <name evidence="2" type="ORF">PHPALM_36556</name>
</gene>
<evidence type="ECO:0000313" key="2">
    <source>
        <dbReference type="EMBL" id="POM58759.1"/>
    </source>
</evidence>
<protein>
    <recommendedName>
        <fullName evidence="1">Retrovirus-related Pol polyprotein from transposon TNT 1-94-like beta-barrel domain-containing protein</fullName>
    </recommendedName>
</protein>
<dbReference type="PANTHER" id="PTHR47481">
    <property type="match status" value="1"/>
</dbReference>
<dbReference type="InterPro" id="IPR054722">
    <property type="entry name" value="PolX-like_BBD"/>
</dbReference>
<comment type="caution">
    <text evidence="2">The sequence shown here is derived from an EMBL/GenBank/DDBJ whole genome shotgun (WGS) entry which is preliminary data.</text>
</comment>
<dbReference type="OrthoDB" id="116316at2759"/>
<dbReference type="Pfam" id="PF22936">
    <property type="entry name" value="Pol_BBD"/>
    <property type="match status" value="1"/>
</dbReference>
<proteinExistence type="predicted"/>
<name>A0A2P4WZN4_9STRA</name>
<dbReference type="Proteomes" id="UP000237271">
    <property type="component" value="Unassembled WGS sequence"/>
</dbReference>
<keyword evidence="3" id="KW-1185">Reference proteome</keyword>
<accession>A0A2P4WZN4</accession>
<dbReference type="AlphaFoldDB" id="A0A2P4WZN4"/>
<evidence type="ECO:0000259" key="1">
    <source>
        <dbReference type="Pfam" id="PF22936"/>
    </source>
</evidence>
<organism evidence="2 3">
    <name type="scientific">Phytophthora palmivora</name>
    <dbReference type="NCBI Taxonomy" id="4796"/>
    <lineage>
        <taxon>Eukaryota</taxon>
        <taxon>Sar</taxon>
        <taxon>Stramenopiles</taxon>
        <taxon>Oomycota</taxon>
        <taxon>Peronosporomycetes</taxon>
        <taxon>Peronosporales</taxon>
        <taxon>Peronosporaceae</taxon>
        <taxon>Phytophthora</taxon>
    </lineage>
</organism>
<dbReference type="EMBL" id="NCKW01020160">
    <property type="protein sequence ID" value="POM58759.1"/>
    <property type="molecule type" value="Genomic_DNA"/>
</dbReference>
<dbReference type="PANTHER" id="PTHR47481:SF31">
    <property type="entry name" value="OS01G0873500 PROTEIN"/>
    <property type="match status" value="1"/>
</dbReference>
<reference evidence="2 3" key="1">
    <citation type="journal article" date="2017" name="Genome Biol. Evol.">
        <title>Phytophthora megakarya and P. palmivora, closely related causal agents of cacao black pod rot, underwent increases in genome sizes and gene numbers by different mechanisms.</title>
        <authorList>
            <person name="Ali S.S."/>
            <person name="Shao J."/>
            <person name="Lary D.J."/>
            <person name="Kronmiller B."/>
            <person name="Shen D."/>
            <person name="Strem M.D."/>
            <person name="Amoako-Attah I."/>
            <person name="Akrofi A.Y."/>
            <person name="Begoude B.A."/>
            <person name="Ten Hoopen G.M."/>
            <person name="Coulibaly K."/>
            <person name="Kebe B.I."/>
            <person name="Melnick R.L."/>
            <person name="Guiltinan M.J."/>
            <person name="Tyler B.M."/>
            <person name="Meinhardt L.W."/>
            <person name="Bailey B.A."/>
        </authorList>
    </citation>
    <scope>NUCLEOTIDE SEQUENCE [LARGE SCALE GENOMIC DNA]</scope>
    <source>
        <strain evidence="3">sbr112.9</strain>
    </source>
</reference>
<dbReference type="Pfam" id="PF14223">
    <property type="entry name" value="Retrotran_gag_2"/>
    <property type="match status" value="1"/>
</dbReference>
<feature type="domain" description="Retrovirus-related Pol polyprotein from transposon TNT 1-94-like beta-barrel" evidence="1">
    <location>
        <begin position="235"/>
        <end position="288"/>
    </location>
</feature>
<sequence length="320" mass="35523">MSPSYADTIMLVDDNYFHWELNMRMKFEWKANDLKALGVIAGDVSLTSQVYIRGALTAADTWTLLEEHFNRKTLKNRLIVTKKLNNFRMEAGTRFATHVDHSKAIVLRVETIGDPLDETRQLVLLLGSLNDEYKMISTVLENKPNTTLTYAIQTLSGVAASGESLSAGEKAFAVKKKENGNKRRFGGKCFYCKKQGHKEFVCCKKMSDEERGQVAQEQRLDFSFAATSVMSNSEWLVDSGASSHITSVRDKIVSMKDLKTPVRITIADGTKIDAVAKGTVGLKLVDGTIDGSNELRVLVMIVTALEKLFSDIALDAVQQV</sequence>